<accession>A0ABD8B2A9</accession>
<reference evidence="1 2" key="1">
    <citation type="submission" date="2024-02" db="EMBL/GenBank/DDBJ databases">
        <title>Complete sequences of two Paenibacillus sp. strains and one Lysinibacillus strain isolated from the environment on STAA medium highlight biotechnological potential.</title>
        <authorList>
            <person name="Attere S.A."/>
            <person name="Piche L.C."/>
            <person name="Intertaglia L."/>
            <person name="Lami R."/>
            <person name="Charette S.J."/>
            <person name="Vincent A.T."/>
        </authorList>
    </citation>
    <scope>NUCLEOTIDE SEQUENCE [LARGE SCALE GENOMIC DNA]</scope>
    <source>
        <strain evidence="1 2">Y5S-7</strain>
        <plasmid evidence="1 2">pY5S7-1</plasmid>
    </source>
</reference>
<dbReference type="GeneID" id="93480144"/>
<evidence type="ECO:0000313" key="2">
    <source>
        <dbReference type="Proteomes" id="UP001364764"/>
    </source>
</evidence>
<protein>
    <submittedName>
        <fullName evidence="1">Chromosome partitioning protein ParA</fullName>
    </submittedName>
</protein>
<organism evidence="1 2">
    <name type="scientific">Paenibacillus amylolyticus</name>
    <dbReference type="NCBI Taxonomy" id="1451"/>
    <lineage>
        <taxon>Bacteria</taxon>
        <taxon>Bacillati</taxon>
        <taxon>Bacillota</taxon>
        <taxon>Bacilli</taxon>
        <taxon>Bacillales</taxon>
        <taxon>Paenibacillaceae</taxon>
        <taxon>Paenibacillus</taxon>
    </lineage>
</organism>
<geneLocation type="plasmid" evidence="1 2">
    <name>pY5S7-1</name>
</geneLocation>
<dbReference type="EMBL" id="CP145893">
    <property type="protein sequence ID" value="WWP23962.1"/>
    <property type="molecule type" value="Genomic_DNA"/>
</dbReference>
<dbReference type="AlphaFoldDB" id="A0ABD8B2A9"/>
<dbReference type="Proteomes" id="UP001364764">
    <property type="component" value="Plasmid pY5S7-1"/>
</dbReference>
<dbReference type="InterPro" id="IPR027417">
    <property type="entry name" value="P-loop_NTPase"/>
</dbReference>
<dbReference type="Gene3D" id="3.40.50.300">
    <property type="entry name" value="P-loop containing nucleotide triphosphate hydrolases"/>
    <property type="match status" value="1"/>
</dbReference>
<evidence type="ECO:0000313" key="1">
    <source>
        <dbReference type="EMBL" id="WWP23962.1"/>
    </source>
</evidence>
<keyword evidence="1" id="KW-0614">Plasmid</keyword>
<gene>
    <name evidence="1" type="ORF">V6668_31725</name>
</gene>
<name>A0ABD8B2A9_PAEAM</name>
<proteinExistence type="predicted"/>
<dbReference type="RefSeq" id="WP_338709122.1">
    <property type="nucleotide sequence ID" value="NZ_CP145893.1"/>
</dbReference>
<sequence>MGQVAFWSNRHGQSGNSSNLIAVATLIGMEYLTKTLVSHTHWSMSSLESTFLNEKDLDSSEYSSLGIDALERLARSNRLAPKIVKDYTDTVLRDRLELLRGTVKPNEEMFSMIHEVIGSIFDAAKNYYNLTLIDVSSGMRNKLTNSVLTTSDVIVVNLNQNKAVLDEFFTDEPEFLKEKKVVIVLGQYDRHSKYSVSNIKRMYKPKAPIYTIPHCTGYMDALNDKSVVQFFFRNKNIGIQHENHFFLSEVRKLAKGIFEAAGVDTKIYSEQGA</sequence>